<evidence type="ECO:0000256" key="3">
    <source>
        <dbReference type="ARBA" id="ARBA00022692"/>
    </source>
</evidence>
<accession>A0A160TNL2</accession>
<dbReference type="GO" id="GO:0009246">
    <property type="term" value="P:enterobacterial common antigen biosynthetic process"/>
    <property type="evidence" value="ECO:0007669"/>
    <property type="project" value="TreeGrafter"/>
</dbReference>
<keyword evidence="3 6" id="KW-0812">Transmembrane</keyword>
<dbReference type="PANTHER" id="PTHR40074">
    <property type="entry name" value="O-ACETYLTRANSFERASE WECH"/>
    <property type="match status" value="1"/>
</dbReference>
<evidence type="ECO:0000256" key="6">
    <source>
        <dbReference type="SAM" id="Phobius"/>
    </source>
</evidence>
<evidence type="ECO:0000313" key="8">
    <source>
        <dbReference type="EMBL" id="CUS45897.1"/>
    </source>
</evidence>
<sequence>MGERSSGTVGDGHLARLDVLRFPLIVLIIYLHACGFTANFADGARALTDARIVATVQTVTGSISRVAVPLFFLMSGFLFFRGIRFSLVAYRTKLRARIHSLLIPFLFWNLALFALVAIAQSVPVLAPFFNSQNQAFRDMSAFQMVDAVFGLTRYPIAYQFWFIRDLMLLVLGSPLIWVAVRYLAWPTLALLAVLWLGYIWPFMMPEGEPVLFFYAGAMVAIRGGSLFAVDRVSWWVAPLFPLLLWGFATRHGGEWTNYLLRPAVLVGVVLALKASRWMAESERRRDVLVRLGATSFFVFAVHEPLVTIGKKVAFRMLPLTAQSVLTVYALLPILVIGMALSAYWLLLKTVPGFLRFITGGR</sequence>
<dbReference type="GO" id="GO:0016413">
    <property type="term" value="F:O-acetyltransferase activity"/>
    <property type="evidence" value="ECO:0007669"/>
    <property type="project" value="TreeGrafter"/>
</dbReference>
<dbReference type="InterPro" id="IPR002656">
    <property type="entry name" value="Acyl_transf_3_dom"/>
</dbReference>
<feature type="transmembrane region" description="Helical" evidence="6">
    <location>
        <begin position="258"/>
        <end position="275"/>
    </location>
</feature>
<dbReference type="GO" id="GO:0005886">
    <property type="term" value="C:plasma membrane"/>
    <property type="evidence" value="ECO:0007669"/>
    <property type="project" value="UniProtKB-SubCell"/>
</dbReference>
<gene>
    <name evidence="8" type="ORF">MGWOODY_Smn77</name>
</gene>
<evidence type="ECO:0000256" key="4">
    <source>
        <dbReference type="ARBA" id="ARBA00022989"/>
    </source>
</evidence>
<comment type="subcellular location">
    <subcellularLocation>
        <location evidence="1">Cell membrane</location>
        <topology evidence="1">Multi-pass membrane protein</topology>
    </subcellularLocation>
</comment>
<evidence type="ECO:0000256" key="1">
    <source>
        <dbReference type="ARBA" id="ARBA00004651"/>
    </source>
</evidence>
<feature type="transmembrane region" description="Helical" evidence="6">
    <location>
        <begin position="287"/>
        <end position="305"/>
    </location>
</feature>
<reference evidence="8" key="1">
    <citation type="submission" date="2015-10" db="EMBL/GenBank/DDBJ databases">
        <authorList>
            <person name="Gilbert D.G."/>
        </authorList>
    </citation>
    <scope>NUCLEOTIDE SEQUENCE</scope>
</reference>
<feature type="domain" description="Acyltransferase 3" evidence="7">
    <location>
        <begin position="15"/>
        <end position="336"/>
    </location>
</feature>
<feature type="transmembrane region" description="Helical" evidence="6">
    <location>
        <begin position="101"/>
        <end position="122"/>
    </location>
</feature>
<organism evidence="8">
    <name type="scientific">hydrothermal vent metagenome</name>
    <dbReference type="NCBI Taxonomy" id="652676"/>
    <lineage>
        <taxon>unclassified sequences</taxon>
        <taxon>metagenomes</taxon>
        <taxon>ecological metagenomes</taxon>
    </lineage>
</organism>
<feature type="transmembrane region" description="Helical" evidence="6">
    <location>
        <begin position="175"/>
        <end position="199"/>
    </location>
</feature>
<dbReference type="AlphaFoldDB" id="A0A160TNL2"/>
<dbReference type="EMBL" id="CZQE01000312">
    <property type="protein sequence ID" value="CUS45897.1"/>
    <property type="molecule type" value="Genomic_DNA"/>
</dbReference>
<feature type="transmembrane region" description="Helical" evidence="6">
    <location>
        <begin position="20"/>
        <end position="41"/>
    </location>
</feature>
<proteinExistence type="predicted"/>
<feature type="transmembrane region" description="Helical" evidence="6">
    <location>
        <begin position="211"/>
        <end position="229"/>
    </location>
</feature>
<evidence type="ECO:0000256" key="5">
    <source>
        <dbReference type="ARBA" id="ARBA00023136"/>
    </source>
</evidence>
<keyword evidence="4 6" id="KW-1133">Transmembrane helix</keyword>
<keyword evidence="2" id="KW-1003">Cell membrane</keyword>
<feature type="transmembrane region" description="Helical" evidence="6">
    <location>
        <begin position="61"/>
        <end position="80"/>
    </location>
</feature>
<dbReference type="Pfam" id="PF01757">
    <property type="entry name" value="Acyl_transf_3"/>
    <property type="match status" value="1"/>
</dbReference>
<feature type="transmembrane region" description="Helical" evidence="6">
    <location>
        <begin position="234"/>
        <end position="252"/>
    </location>
</feature>
<feature type="transmembrane region" description="Helical" evidence="6">
    <location>
        <begin position="325"/>
        <end position="346"/>
    </location>
</feature>
<name>A0A160TNL2_9ZZZZ</name>
<evidence type="ECO:0000256" key="2">
    <source>
        <dbReference type="ARBA" id="ARBA00022475"/>
    </source>
</evidence>
<evidence type="ECO:0000259" key="7">
    <source>
        <dbReference type="Pfam" id="PF01757"/>
    </source>
</evidence>
<keyword evidence="5 6" id="KW-0472">Membrane</keyword>
<dbReference type="PANTHER" id="PTHR40074:SF2">
    <property type="entry name" value="O-ACETYLTRANSFERASE WECH"/>
    <property type="match status" value="1"/>
</dbReference>
<protein>
    <submittedName>
        <fullName evidence="8">Succinoglycan biosynthesis protein</fullName>
    </submittedName>
</protein>